<dbReference type="AlphaFoldDB" id="A4BYH3"/>
<comment type="caution">
    <text evidence="2">The sequence shown here is derived from an EMBL/GenBank/DDBJ whole genome shotgun (WGS) entry which is preliminary data.</text>
</comment>
<evidence type="ECO:0000256" key="1">
    <source>
        <dbReference type="SAM" id="Phobius"/>
    </source>
</evidence>
<dbReference type="Proteomes" id="UP000003053">
    <property type="component" value="Unassembled WGS sequence"/>
</dbReference>
<dbReference type="HOGENOM" id="CLU_2827478_0_0_10"/>
<keyword evidence="3" id="KW-1185">Reference proteome</keyword>
<gene>
    <name evidence="2" type="ORF">PI23P_05932</name>
</gene>
<dbReference type="STRING" id="313594.PI23P_05932"/>
<evidence type="ECO:0000313" key="3">
    <source>
        <dbReference type="Proteomes" id="UP000003053"/>
    </source>
</evidence>
<organism evidence="2 3">
    <name type="scientific">Polaribacter irgensii 23-P</name>
    <dbReference type="NCBI Taxonomy" id="313594"/>
    <lineage>
        <taxon>Bacteria</taxon>
        <taxon>Pseudomonadati</taxon>
        <taxon>Bacteroidota</taxon>
        <taxon>Flavobacteriia</taxon>
        <taxon>Flavobacteriales</taxon>
        <taxon>Flavobacteriaceae</taxon>
    </lineage>
</organism>
<keyword evidence="1" id="KW-0472">Membrane</keyword>
<dbReference type="EMBL" id="AAOG01000001">
    <property type="protein sequence ID" value="EAR14014.1"/>
    <property type="molecule type" value="Genomic_DNA"/>
</dbReference>
<sequence length="66" mass="7706">MHKKTDYSQQFLLAFSIYLVAGIGFFAALHFGKGKEKKKQKMLSGIFYPSLKIKNHYSFYKHKKTS</sequence>
<name>A4BYH3_9FLAO</name>
<feature type="transmembrane region" description="Helical" evidence="1">
    <location>
        <begin position="12"/>
        <end position="32"/>
    </location>
</feature>
<proteinExistence type="predicted"/>
<keyword evidence="1" id="KW-0812">Transmembrane</keyword>
<keyword evidence="1" id="KW-1133">Transmembrane helix</keyword>
<evidence type="ECO:0000313" key="2">
    <source>
        <dbReference type="EMBL" id="EAR14014.1"/>
    </source>
</evidence>
<protein>
    <submittedName>
        <fullName evidence="2">Uncharacterized protein</fullName>
    </submittedName>
</protein>
<reference evidence="2 3" key="1">
    <citation type="submission" date="2006-02" db="EMBL/GenBank/DDBJ databases">
        <authorList>
            <person name="Murray A."/>
            <person name="Staley J."/>
            <person name="Ferriera S."/>
            <person name="Johnson J."/>
            <person name="Kravitz S."/>
            <person name="Halpern A."/>
            <person name="Remington K."/>
            <person name="Beeson K."/>
            <person name="Tran B."/>
            <person name="Rogers Y.-H."/>
            <person name="Friedman R."/>
            <person name="Venter J.C."/>
        </authorList>
    </citation>
    <scope>NUCLEOTIDE SEQUENCE [LARGE SCALE GENOMIC DNA]</scope>
    <source>
        <strain evidence="2 3">23-P</strain>
    </source>
</reference>
<accession>A4BYH3</accession>